<accession>A0ACC2MJZ0</accession>
<gene>
    <name evidence="1" type="ORF">MRB53_007697</name>
</gene>
<sequence length="300" mass="33146">MAASQDGYQPPPDYKEDKKELLAEISVTDSTELWLMQWPLNQLQPDEFEGKELSLKLHHDGTLGTFESSSGKSYDLVSFAAHKPDATVILASASESKVVGKFTRRVCLVRYPEPESIDERSVRSSQGLSGSLRGNSDQFATPVRSLTKSSRSTSSRMHSSQQKSSVISKTSSIRGEPSQHTKRKRVASPTPSEETMRSMDRSTRDSGRAGHSSVSSLGYSEDDNSQGRKSKKKKHKAECSDRIHEQTHVGFIPETVTEDPLLSKDASFLMASLKSFMSALKDFFFDDLLLVGLFLGVNMG</sequence>
<dbReference type="EMBL" id="CM056810">
    <property type="protein sequence ID" value="KAJ8645949.1"/>
    <property type="molecule type" value="Genomic_DNA"/>
</dbReference>
<keyword evidence="2" id="KW-1185">Reference proteome</keyword>
<organism evidence="1 2">
    <name type="scientific">Persea americana</name>
    <name type="common">Avocado</name>
    <dbReference type="NCBI Taxonomy" id="3435"/>
    <lineage>
        <taxon>Eukaryota</taxon>
        <taxon>Viridiplantae</taxon>
        <taxon>Streptophyta</taxon>
        <taxon>Embryophyta</taxon>
        <taxon>Tracheophyta</taxon>
        <taxon>Spermatophyta</taxon>
        <taxon>Magnoliopsida</taxon>
        <taxon>Magnoliidae</taxon>
        <taxon>Laurales</taxon>
        <taxon>Lauraceae</taxon>
        <taxon>Persea</taxon>
    </lineage>
</organism>
<proteinExistence type="predicted"/>
<evidence type="ECO:0000313" key="1">
    <source>
        <dbReference type="EMBL" id="KAJ8645949.1"/>
    </source>
</evidence>
<name>A0ACC2MJZ0_PERAE</name>
<protein>
    <submittedName>
        <fullName evidence="1">Uncharacterized protein</fullName>
    </submittedName>
</protein>
<comment type="caution">
    <text evidence="1">The sequence shown here is derived from an EMBL/GenBank/DDBJ whole genome shotgun (WGS) entry which is preliminary data.</text>
</comment>
<reference evidence="1 2" key="1">
    <citation type="journal article" date="2022" name="Hortic Res">
        <title>A haplotype resolved chromosomal level avocado genome allows analysis of novel avocado genes.</title>
        <authorList>
            <person name="Nath O."/>
            <person name="Fletcher S.J."/>
            <person name="Hayward A."/>
            <person name="Shaw L.M."/>
            <person name="Masouleh A.K."/>
            <person name="Furtado A."/>
            <person name="Henry R.J."/>
            <person name="Mitter N."/>
        </authorList>
    </citation>
    <scope>NUCLEOTIDE SEQUENCE [LARGE SCALE GENOMIC DNA]</scope>
    <source>
        <strain evidence="2">cv. Hass</strain>
    </source>
</reference>
<dbReference type="Proteomes" id="UP001234297">
    <property type="component" value="Chromosome 2"/>
</dbReference>
<evidence type="ECO:0000313" key="2">
    <source>
        <dbReference type="Proteomes" id="UP001234297"/>
    </source>
</evidence>